<dbReference type="SUPFAM" id="SSF50978">
    <property type="entry name" value="WD40 repeat-like"/>
    <property type="match status" value="1"/>
</dbReference>
<evidence type="ECO:0000313" key="3">
    <source>
        <dbReference type="EMBL" id="CAD2217759.1"/>
    </source>
</evidence>
<dbReference type="InterPro" id="IPR051242">
    <property type="entry name" value="WD-EF-hand_domain"/>
</dbReference>
<dbReference type="PANTHER" id="PTHR44324:SF5">
    <property type="entry name" value="EF-HAND DOMAIN-CONTAINING PROTEIN"/>
    <property type="match status" value="1"/>
</dbReference>
<keyword evidence="1" id="KW-0677">Repeat</keyword>
<protein>
    <submittedName>
        <fullName evidence="3">Uncharacterized protein</fullName>
    </submittedName>
</protein>
<feature type="region of interest" description="Disordered" evidence="2">
    <location>
        <begin position="380"/>
        <end position="407"/>
    </location>
</feature>
<name>A0A7G2CE38_9TRYP</name>
<evidence type="ECO:0000256" key="1">
    <source>
        <dbReference type="ARBA" id="ARBA00022737"/>
    </source>
</evidence>
<evidence type="ECO:0000313" key="4">
    <source>
        <dbReference type="Proteomes" id="UP000515908"/>
    </source>
</evidence>
<organism evidence="3 4">
    <name type="scientific">Angomonas deanei</name>
    <dbReference type="NCBI Taxonomy" id="59799"/>
    <lineage>
        <taxon>Eukaryota</taxon>
        <taxon>Discoba</taxon>
        <taxon>Euglenozoa</taxon>
        <taxon>Kinetoplastea</taxon>
        <taxon>Metakinetoplastina</taxon>
        <taxon>Trypanosomatida</taxon>
        <taxon>Trypanosomatidae</taxon>
        <taxon>Strigomonadinae</taxon>
        <taxon>Angomonas</taxon>
    </lineage>
</organism>
<dbReference type="EMBL" id="LR877153">
    <property type="protein sequence ID" value="CAD2217759.1"/>
    <property type="molecule type" value="Genomic_DNA"/>
</dbReference>
<dbReference type="PANTHER" id="PTHR44324">
    <property type="entry name" value="WD40 REPEAT DOMAIN 95"/>
    <property type="match status" value="1"/>
</dbReference>
<dbReference type="AlphaFoldDB" id="A0A7G2CE38"/>
<accession>A0A7G2CE38</accession>
<dbReference type="InterPro" id="IPR001680">
    <property type="entry name" value="WD40_rpt"/>
</dbReference>
<dbReference type="InterPro" id="IPR015943">
    <property type="entry name" value="WD40/YVTN_repeat-like_dom_sf"/>
</dbReference>
<dbReference type="SMART" id="SM00320">
    <property type="entry name" value="WD40"/>
    <property type="match status" value="4"/>
</dbReference>
<gene>
    <name evidence="3" type="ORF">ADEAN_000523900</name>
</gene>
<dbReference type="VEuPathDB" id="TriTrypDB:ADEAN_000523900"/>
<feature type="compositionally biased region" description="Acidic residues" evidence="2">
    <location>
        <begin position="311"/>
        <end position="325"/>
    </location>
</feature>
<feature type="region of interest" description="Disordered" evidence="2">
    <location>
        <begin position="278"/>
        <end position="329"/>
    </location>
</feature>
<dbReference type="Proteomes" id="UP000515908">
    <property type="component" value="Chromosome 09"/>
</dbReference>
<reference evidence="3 4" key="1">
    <citation type="submission" date="2020-08" db="EMBL/GenBank/DDBJ databases">
        <authorList>
            <person name="Newling K."/>
            <person name="Davey J."/>
            <person name="Forrester S."/>
        </authorList>
    </citation>
    <scope>NUCLEOTIDE SEQUENCE [LARGE SCALE GENOMIC DNA]</scope>
    <source>
        <strain evidence="4">Crithidia deanei Carvalho (ATCC PRA-265)</strain>
    </source>
</reference>
<evidence type="ECO:0000256" key="2">
    <source>
        <dbReference type="SAM" id="MobiDB-lite"/>
    </source>
</evidence>
<proteinExistence type="predicted"/>
<dbReference type="Gene3D" id="2.130.10.10">
    <property type="entry name" value="YVTN repeat-like/Quinoprotein amine dehydrogenase"/>
    <property type="match status" value="2"/>
</dbReference>
<sequence length="407" mass="44658">MELFVPLNALITSSDNGVVLVTSMVTGKTLHTVNVNTATTLESRHSTVRSFAVHARLKMMVTIGAERYGLVWDMATERVVAQLDPHNAPLKCCGISDKLEEIITCSGDGVIQLYDCNGFQLVQRIELGRLHAVSLLSISSVSQSLFCFGRYPFQIRSKRQASSNCPANYTGHFGAMLGSLYSKTFDQIITVDTDALAMTWVATTGKPIFSFVFNDFSDSATMNSARVTSISMDGLQRRILTGYNNGAMVVWNAVNGQPINFMTAAIPGAQRLLYPKDPEEEEKEKALQKAKPWRQGNTKERSGSVLHVSDGDDPANEEPDDDGEDQYGNVSEVTATGSLVRRGVTFFLFHPQNTVQCAGVDRLYHRHRNSLDDSHRLWGRHRDGTSGRAHHGAGHGVGGATLLPRPQ</sequence>
<dbReference type="InterPro" id="IPR036322">
    <property type="entry name" value="WD40_repeat_dom_sf"/>
</dbReference>
<keyword evidence="4" id="KW-1185">Reference proteome</keyword>